<gene>
    <name evidence="5" type="ORF">CDV36_003209</name>
</gene>
<dbReference type="SUPFAM" id="SSF57840">
    <property type="entry name" value="Ribosomal protein L36"/>
    <property type="match status" value="1"/>
</dbReference>
<protein>
    <recommendedName>
        <fullName evidence="4">Ribosomal protein</fullName>
    </recommendedName>
</protein>
<dbReference type="GO" id="GO:1990904">
    <property type="term" value="C:ribonucleoprotein complex"/>
    <property type="evidence" value="ECO:0007669"/>
    <property type="project" value="UniProtKB-KW"/>
</dbReference>
<name>A0A3M2SJ14_9HYPO</name>
<reference evidence="5 6" key="1">
    <citation type="submission" date="2017-06" db="EMBL/GenBank/DDBJ databases">
        <title>Comparative genomic analysis of Ambrosia Fusariam Clade fungi.</title>
        <authorList>
            <person name="Stajich J.E."/>
            <person name="Carrillo J."/>
            <person name="Kijimoto T."/>
            <person name="Eskalen A."/>
            <person name="O'Donnell K."/>
            <person name="Kasson M."/>
        </authorList>
    </citation>
    <scope>NUCLEOTIDE SEQUENCE [LARGE SCALE GENOMIC DNA]</scope>
    <source>
        <strain evidence="5">UCR3666</strain>
    </source>
</reference>
<dbReference type="HAMAP" id="MF_00251">
    <property type="entry name" value="Ribosomal_bL36"/>
    <property type="match status" value="1"/>
</dbReference>
<dbReference type="Pfam" id="PF00444">
    <property type="entry name" value="Ribosomal_L36"/>
    <property type="match status" value="1"/>
</dbReference>
<dbReference type="GO" id="GO:0003735">
    <property type="term" value="F:structural constituent of ribosome"/>
    <property type="evidence" value="ECO:0007669"/>
    <property type="project" value="InterPro"/>
</dbReference>
<evidence type="ECO:0000256" key="3">
    <source>
        <dbReference type="ARBA" id="ARBA00023274"/>
    </source>
</evidence>
<dbReference type="InterPro" id="IPR000473">
    <property type="entry name" value="Ribosomal_bL36"/>
</dbReference>
<dbReference type="PANTHER" id="PTHR18804:SF16">
    <property type="entry name" value="RIBOSOMAL PROTEIN"/>
    <property type="match status" value="1"/>
</dbReference>
<dbReference type="GO" id="GO:0005840">
    <property type="term" value="C:ribosome"/>
    <property type="evidence" value="ECO:0007669"/>
    <property type="project" value="UniProtKB-KW"/>
</dbReference>
<comment type="caution">
    <text evidence="5">The sequence shown here is derived from an EMBL/GenBank/DDBJ whole genome shotgun (WGS) entry which is preliminary data.</text>
</comment>
<dbReference type="OrthoDB" id="10265903at2759"/>
<evidence type="ECO:0000313" key="5">
    <source>
        <dbReference type="EMBL" id="RMJ17122.1"/>
    </source>
</evidence>
<dbReference type="InterPro" id="IPR035977">
    <property type="entry name" value="Ribosomal_bL36_sp"/>
</dbReference>
<dbReference type="GO" id="GO:0006412">
    <property type="term" value="P:translation"/>
    <property type="evidence" value="ECO:0007669"/>
    <property type="project" value="InterPro"/>
</dbReference>
<dbReference type="EMBL" id="NKUJ01000037">
    <property type="protein sequence ID" value="RMJ17122.1"/>
    <property type="molecule type" value="Genomic_DNA"/>
</dbReference>
<keyword evidence="3 4" id="KW-0687">Ribonucleoprotein</keyword>
<organism evidence="5 6">
    <name type="scientific">Fusarium kuroshium</name>
    <dbReference type="NCBI Taxonomy" id="2010991"/>
    <lineage>
        <taxon>Eukaryota</taxon>
        <taxon>Fungi</taxon>
        <taxon>Dikarya</taxon>
        <taxon>Ascomycota</taxon>
        <taxon>Pezizomycotina</taxon>
        <taxon>Sordariomycetes</taxon>
        <taxon>Hypocreomycetidae</taxon>
        <taxon>Hypocreales</taxon>
        <taxon>Nectriaceae</taxon>
        <taxon>Fusarium</taxon>
        <taxon>Fusarium solani species complex</taxon>
    </lineage>
</organism>
<dbReference type="STRING" id="2010991.A0A3M2SJ14"/>
<dbReference type="PANTHER" id="PTHR18804">
    <property type="entry name" value="RIBOSOMAL PROTEIN"/>
    <property type="match status" value="1"/>
</dbReference>
<evidence type="ECO:0000313" key="6">
    <source>
        <dbReference type="Proteomes" id="UP000277212"/>
    </source>
</evidence>
<evidence type="ECO:0000256" key="1">
    <source>
        <dbReference type="ARBA" id="ARBA00007645"/>
    </source>
</evidence>
<proteinExistence type="inferred from homology"/>
<comment type="similarity">
    <text evidence="1 4">Belongs to the bacterial ribosomal protein bL36 family.</text>
</comment>
<dbReference type="Proteomes" id="UP000277212">
    <property type="component" value="Unassembled WGS sequence"/>
</dbReference>
<keyword evidence="2 4" id="KW-0689">Ribosomal protein</keyword>
<evidence type="ECO:0000256" key="4">
    <source>
        <dbReference type="RuleBase" id="RU000570"/>
    </source>
</evidence>
<dbReference type="NCBIfam" id="TIGR01022">
    <property type="entry name" value="rpmJ_bact"/>
    <property type="match status" value="1"/>
</dbReference>
<evidence type="ECO:0000256" key="2">
    <source>
        <dbReference type="ARBA" id="ARBA00022980"/>
    </source>
</evidence>
<sequence>MASLFRTLSLSARSLSSRNVLGAFATRANWSMGALPSLFASPSAAPALGVGLMQQTRGMKVHSSVKKRCEHCKVVRRKAGKRHNGYLYIICKANPRHKQRQG</sequence>
<dbReference type="AlphaFoldDB" id="A0A3M2SJ14"/>
<keyword evidence="6" id="KW-1185">Reference proteome</keyword>
<dbReference type="InterPro" id="IPR052010">
    <property type="entry name" value="Ribosomal_LSU_bL36"/>
</dbReference>
<accession>A0A3M2SJ14</accession>